<gene>
    <name evidence="1" type="ORF">MIMGU_mgv1a017281mg</name>
</gene>
<protein>
    <submittedName>
        <fullName evidence="1">Uncharacterized protein</fullName>
    </submittedName>
</protein>
<reference evidence="1 2" key="1">
    <citation type="journal article" date="2013" name="Proc. Natl. Acad. Sci. U.S.A.">
        <title>Fine-scale variation in meiotic recombination in Mimulus inferred from population shotgun sequencing.</title>
        <authorList>
            <person name="Hellsten U."/>
            <person name="Wright K.M."/>
            <person name="Jenkins J."/>
            <person name="Shu S."/>
            <person name="Yuan Y."/>
            <person name="Wessler S.R."/>
            <person name="Schmutz J."/>
            <person name="Willis J.H."/>
            <person name="Rokhsar D.S."/>
        </authorList>
    </citation>
    <scope>NUCLEOTIDE SEQUENCE [LARGE SCALE GENOMIC DNA]</scope>
    <source>
        <strain evidence="2">cv. DUN x IM62</strain>
    </source>
</reference>
<dbReference type="AlphaFoldDB" id="A0A022RYL4"/>
<evidence type="ECO:0000313" key="1">
    <source>
        <dbReference type="EMBL" id="EYU45149.1"/>
    </source>
</evidence>
<dbReference type="Proteomes" id="UP000030748">
    <property type="component" value="Unassembled WGS sequence"/>
</dbReference>
<name>A0A022RYL4_ERYGU</name>
<keyword evidence="2" id="KW-1185">Reference proteome</keyword>
<proteinExistence type="predicted"/>
<evidence type="ECO:0000313" key="2">
    <source>
        <dbReference type="Proteomes" id="UP000030748"/>
    </source>
</evidence>
<accession>A0A022RYL4</accession>
<dbReference type="EMBL" id="KI630200">
    <property type="protein sequence ID" value="EYU45149.1"/>
    <property type="molecule type" value="Genomic_DNA"/>
</dbReference>
<sequence>MIEYDDADKVVYPIDLCHEGCARMAGYRINKSIIFGVWRGDMARLFGPARLSPPGVCVCCLLSFPFFLPPWQHFSEFNRKKVKK</sequence>
<organism evidence="1 2">
    <name type="scientific">Erythranthe guttata</name>
    <name type="common">Yellow monkey flower</name>
    <name type="synonym">Mimulus guttatus</name>
    <dbReference type="NCBI Taxonomy" id="4155"/>
    <lineage>
        <taxon>Eukaryota</taxon>
        <taxon>Viridiplantae</taxon>
        <taxon>Streptophyta</taxon>
        <taxon>Embryophyta</taxon>
        <taxon>Tracheophyta</taxon>
        <taxon>Spermatophyta</taxon>
        <taxon>Magnoliopsida</taxon>
        <taxon>eudicotyledons</taxon>
        <taxon>Gunneridae</taxon>
        <taxon>Pentapetalae</taxon>
        <taxon>asterids</taxon>
        <taxon>lamiids</taxon>
        <taxon>Lamiales</taxon>
        <taxon>Phrymaceae</taxon>
        <taxon>Erythranthe</taxon>
    </lineage>
</organism>